<evidence type="ECO:0000256" key="1">
    <source>
        <dbReference type="SAM" id="MobiDB-lite"/>
    </source>
</evidence>
<name>A0A7C9THQ4_9BURK</name>
<dbReference type="AlphaFoldDB" id="A0A7C9THQ4"/>
<dbReference type="GO" id="GO:0003677">
    <property type="term" value="F:DNA binding"/>
    <property type="evidence" value="ECO:0007669"/>
    <property type="project" value="InterPro"/>
</dbReference>
<evidence type="ECO:0000313" key="3">
    <source>
        <dbReference type="Proteomes" id="UP000484255"/>
    </source>
</evidence>
<dbReference type="Proteomes" id="UP000484255">
    <property type="component" value="Unassembled WGS sequence"/>
</dbReference>
<proteinExistence type="predicted"/>
<gene>
    <name evidence="2" type="ORF">G3A44_05115</name>
</gene>
<protein>
    <submittedName>
        <fullName evidence="2">H-NS histone family protein</fullName>
    </submittedName>
</protein>
<dbReference type="Gene3D" id="4.10.430.10">
    <property type="entry name" value="Histone-like protein H-NS, C-terminal domain"/>
    <property type="match status" value="1"/>
</dbReference>
<feature type="region of interest" description="Disordered" evidence="1">
    <location>
        <begin position="1"/>
        <end position="24"/>
    </location>
</feature>
<dbReference type="InterPro" id="IPR037150">
    <property type="entry name" value="H-NS_C_dom_sf"/>
</dbReference>
<organism evidence="2 3">
    <name type="scientific">Ideonella livida</name>
    <dbReference type="NCBI Taxonomy" id="2707176"/>
    <lineage>
        <taxon>Bacteria</taxon>
        <taxon>Pseudomonadati</taxon>
        <taxon>Pseudomonadota</taxon>
        <taxon>Betaproteobacteria</taxon>
        <taxon>Burkholderiales</taxon>
        <taxon>Sphaerotilaceae</taxon>
        <taxon>Ideonella</taxon>
    </lineage>
</organism>
<comment type="caution">
    <text evidence="2">The sequence shown here is derived from an EMBL/GenBank/DDBJ whole genome shotgun (WGS) entry which is preliminary data.</text>
</comment>
<reference evidence="2 3" key="1">
    <citation type="submission" date="2020-02" db="EMBL/GenBank/DDBJ databases">
        <title>Ideonella bacterium strain TBM-1.</title>
        <authorList>
            <person name="Chen W.-M."/>
        </authorList>
    </citation>
    <scope>NUCLEOTIDE SEQUENCE [LARGE SCALE GENOMIC DNA]</scope>
    <source>
        <strain evidence="2 3">TBM-1</strain>
    </source>
</reference>
<keyword evidence="3" id="KW-1185">Reference proteome</keyword>
<evidence type="ECO:0000313" key="2">
    <source>
        <dbReference type="EMBL" id="NDY90578.1"/>
    </source>
</evidence>
<dbReference type="EMBL" id="JAAGOH010000004">
    <property type="protein sequence ID" value="NDY90578.1"/>
    <property type="molecule type" value="Genomic_DNA"/>
</dbReference>
<accession>A0A7C9THQ4</accession>
<sequence length="114" mass="12501">MSDLHTPLTPEGPSSEGRPTLSPRERAVVVARIRALMEYWQITVEDLDASPTEGVPAASPAPSRPVKYRHPLSGQAWDGCGPHPDWLREALLHQGYRVEELRPTVGPQTGDTAQ</sequence>
<dbReference type="SUPFAM" id="SSF81273">
    <property type="entry name" value="H-NS histone-like proteins"/>
    <property type="match status" value="1"/>
</dbReference>